<dbReference type="EnsemblMetazoa" id="CapteT196111">
    <property type="protein sequence ID" value="CapteP196111"/>
    <property type="gene ID" value="CapteG196111"/>
</dbReference>
<accession>R7VLB5</accession>
<feature type="region of interest" description="Disordered" evidence="1">
    <location>
        <begin position="87"/>
        <end position="121"/>
    </location>
</feature>
<dbReference type="Proteomes" id="UP000014760">
    <property type="component" value="Unassembled WGS sequence"/>
</dbReference>
<reference evidence="3" key="3">
    <citation type="submission" date="2015-06" db="UniProtKB">
        <authorList>
            <consortium name="EnsemblMetazoa"/>
        </authorList>
    </citation>
    <scope>IDENTIFICATION</scope>
</reference>
<evidence type="ECO:0000256" key="1">
    <source>
        <dbReference type="SAM" id="MobiDB-lite"/>
    </source>
</evidence>
<dbReference type="EMBL" id="KB292117">
    <property type="protein sequence ID" value="ELU18111.1"/>
    <property type="molecule type" value="Genomic_DNA"/>
</dbReference>
<reference evidence="2 4" key="2">
    <citation type="journal article" date="2013" name="Nature">
        <title>Insights into bilaterian evolution from three spiralian genomes.</title>
        <authorList>
            <person name="Simakov O."/>
            <person name="Marletaz F."/>
            <person name="Cho S.J."/>
            <person name="Edsinger-Gonzales E."/>
            <person name="Havlak P."/>
            <person name="Hellsten U."/>
            <person name="Kuo D.H."/>
            <person name="Larsson T."/>
            <person name="Lv J."/>
            <person name="Arendt D."/>
            <person name="Savage R."/>
            <person name="Osoegawa K."/>
            <person name="de Jong P."/>
            <person name="Grimwood J."/>
            <person name="Chapman J.A."/>
            <person name="Shapiro H."/>
            <person name="Aerts A."/>
            <person name="Otillar R.P."/>
            <person name="Terry A.Y."/>
            <person name="Boore J.L."/>
            <person name="Grigoriev I.V."/>
            <person name="Lindberg D.R."/>
            <person name="Seaver E.C."/>
            <person name="Weisblat D.A."/>
            <person name="Putnam N.H."/>
            <person name="Rokhsar D.S."/>
        </authorList>
    </citation>
    <scope>NUCLEOTIDE SEQUENCE</scope>
    <source>
        <strain evidence="2 4">I ESC-2004</strain>
    </source>
</reference>
<evidence type="ECO:0000313" key="4">
    <source>
        <dbReference type="Proteomes" id="UP000014760"/>
    </source>
</evidence>
<keyword evidence="4" id="KW-1185">Reference proteome</keyword>
<dbReference type="HOGENOM" id="CLU_2040257_0_0_1"/>
<evidence type="ECO:0000313" key="2">
    <source>
        <dbReference type="EMBL" id="ELU18111.1"/>
    </source>
</evidence>
<proteinExistence type="predicted"/>
<dbReference type="EMBL" id="AMQN01035187">
    <property type="status" value="NOT_ANNOTATED_CDS"/>
    <property type="molecule type" value="Genomic_DNA"/>
</dbReference>
<sequence length="121" mass="13460">MTTTAWMILGYMNWTLSKIEESWSTQCHAWGLAHPSTTCAPITLIRGWMSHDQTRSLRGRLHRRLLEMLDKQLGTATVPCQISERRTVLHVRSGPSKSAVGKGETTSSSGADRFTPPSHPS</sequence>
<protein>
    <submittedName>
        <fullName evidence="2 3">Uncharacterized protein</fullName>
    </submittedName>
</protein>
<name>R7VLB5_CAPTE</name>
<dbReference type="AlphaFoldDB" id="R7VLB5"/>
<organism evidence="2">
    <name type="scientific">Capitella teleta</name>
    <name type="common">Polychaete worm</name>
    <dbReference type="NCBI Taxonomy" id="283909"/>
    <lineage>
        <taxon>Eukaryota</taxon>
        <taxon>Metazoa</taxon>
        <taxon>Spiralia</taxon>
        <taxon>Lophotrochozoa</taxon>
        <taxon>Annelida</taxon>
        <taxon>Polychaeta</taxon>
        <taxon>Sedentaria</taxon>
        <taxon>Scolecida</taxon>
        <taxon>Capitellidae</taxon>
        <taxon>Capitella</taxon>
    </lineage>
</organism>
<gene>
    <name evidence="2" type="ORF">CAPTEDRAFT_196111</name>
</gene>
<evidence type="ECO:0000313" key="3">
    <source>
        <dbReference type="EnsemblMetazoa" id="CapteP196111"/>
    </source>
</evidence>
<reference evidence="4" key="1">
    <citation type="submission" date="2012-12" db="EMBL/GenBank/DDBJ databases">
        <authorList>
            <person name="Hellsten U."/>
            <person name="Grimwood J."/>
            <person name="Chapman J.A."/>
            <person name="Shapiro H."/>
            <person name="Aerts A."/>
            <person name="Otillar R.P."/>
            <person name="Terry A.Y."/>
            <person name="Boore J.L."/>
            <person name="Simakov O."/>
            <person name="Marletaz F."/>
            <person name="Cho S.-J."/>
            <person name="Edsinger-Gonzales E."/>
            <person name="Havlak P."/>
            <person name="Kuo D.-H."/>
            <person name="Larsson T."/>
            <person name="Lv J."/>
            <person name="Arendt D."/>
            <person name="Savage R."/>
            <person name="Osoegawa K."/>
            <person name="de Jong P."/>
            <person name="Lindberg D.R."/>
            <person name="Seaver E.C."/>
            <person name="Weisblat D.A."/>
            <person name="Putnam N.H."/>
            <person name="Grigoriev I.V."/>
            <person name="Rokhsar D.S."/>
        </authorList>
    </citation>
    <scope>NUCLEOTIDE SEQUENCE</scope>
    <source>
        <strain evidence="4">I ESC-2004</strain>
    </source>
</reference>